<dbReference type="InterPro" id="IPR054471">
    <property type="entry name" value="GPIID_WHD"/>
</dbReference>
<dbReference type="Proteomes" id="UP001161017">
    <property type="component" value="Unassembled WGS sequence"/>
</dbReference>
<keyword evidence="5" id="KW-1185">Reference proteome</keyword>
<dbReference type="Pfam" id="PF24883">
    <property type="entry name" value="NPHP3_N"/>
    <property type="match status" value="1"/>
</dbReference>
<dbReference type="SUPFAM" id="SSF50998">
    <property type="entry name" value="Quinoprotein alcohol dehydrogenase-like"/>
    <property type="match status" value="1"/>
</dbReference>
<dbReference type="Pfam" id="PF22939">
    <property type="entry name" value="WHD_GPIID"/>
    <property type="match status" value="1"/>
</dbReference>
<dbReference type="InterPro" id="IPR056884">
    <property type="entry name" value="NPHP3-like_N"/>
</dbReference>
<evidence type="ECO:0000259" key="2">
    <source>
        <dbReference type="Pfam" id="PF22939"/>
    </source>
</evidence>
<accession>A0AA43QV52</accession>
<dbReference type="Gene3D" id="2.130.10.10">
    <property type="entry name" value="YVTN repeat-like/Quinoprotein amine dehydrogenase"/>
    <property type="match status" value="2"/>
</dbReference>
<proteinExistence type="predicted"/>
<dbReference type="InterPro" id="IPR015943">
    <property type="entry name" value="WD40/YVTN_repeat-like_dom_sf"/>
</dbReference>
<organism evidence="4 5">
    <name type="scientific">Ramalina farinacea</name>
    <dbReference type="NCBI Taxonomy" id="258253"/>
    <lineage>
        <taxon>Eukaryota</taxon>
        <taxon>Fungi</taxon>
        <taxon>Dikarya</taxon>
        <taxon>Ascomycota</taxon>
        <taxon>Pezizomycotina</taxon>
        <taxon>Lecanoromycetes</taxon>
        <taxon>OSLEUM clade</taxon>
        <taxon>Lecanoromycetidae</taxon>
        <taxon>Lecanorales</taxon>
        <taxon>Lecanorineae</taxon>
        <taxon>Ramalinaceae</taxon>
        <taxon>Ramalina</taxon>
    </lineage>
</organism>
<evidence type="ECO:0000256" key="1">
    <source>
        <dbReference type="ARBA" id="ARBA00022737"/>
    </source>
</evidence>
<dbReference type="SMART" id="SM00320">
    <property type="entry name" value="WD40"/>
    <property type="match status" value="6"/>
</dbReference>
<sequence>MARLNTHVQDCLFGMREDGVMLDAENETSFWRKVFLSGVFKSNLSTQFWIIDGLDECTNIGPFLDTMLGSIDTSLSLKILLVSRDSTDLKRKIMGLGTYRIRHHKLSLADTLPDIKQVVMAKADSIFVEDYQQRAAIIDRVLAKSEGSFLWTTLTMNKLASSYGEQEINGTIENLPHDMKSLYQRALDVMAQNTNGKKLARAVLVWATCAVRPLTTKELDLALQLDVRDKFPKLDESIPAVCGHLIVVDKFDRVQVVHETLREFLLEKDLDSEFAISKMEAHTSIARACLAYLAGDDMKPPRTGRRGPAAKFTAKKADFADYACMAFSLHLTKADAFANDVFKLTEKFLHSNVLSWIEFIAQTHNLMPLVQTARHLKSYHNHCAAARSPLGVPIRVIGDWATDLNRIVAKFASALTTSPLAIYALIPPFCPEESAIRKTIASARKLSVAGLTNNEWDDRVMCIDYRERQPSAVAYGEKFIAVGLTTGAIILYDAASGQEHKALMHGEAVRLVRFGDKARLVSCGLKIIRVWEPHSGEQIRTFEAPRRAMDIAFDEHNLLVASSTRELAAWDLEREGVQLPNRSWHDSVEKGATRSGGSPCAVSVSVPHRMLAVAYRTQRITLWDIEEDVFFGNCGKKDMHGNEKMHMVTALVFNPNPNVELLAASYLDGQLLILDPCQDNEVESLRANCHTLAASPNGRLLAGASGAGAIQIFEYDSLRLLYRIQSANFFVKQLAFSDDSLRLADIRGSHCNVWEPAGLLGQSTNDDTSSERTLTPAMEVIASPSKAKISAISLHVKGDVTFCGKDNGSICVYSLKTGTEVRTLHGHKTLVRLICFRSESDIVYSVDASNKIFAWHLTYSRKDGWGPGQELWRTVLSCGNSISHLMLGEPAQRMILTTRHADHLWSTEGHQIDVRTDPNDRRVRMWSQHPTSPLHVICIVGTVVQIHAWEDWSSIESVSLAVDVTGLQLKRIIPLVSAHKTHLLLEWSELDGSPATSSMHLFGSAAFETGNSTVDHASDTSTTCPADDGKTSSTQEALLTAAQAMATPLLSPQLTILSRYVAHVVGFCDASHLVFLDTRSWICSINIEGMNERPVAWSRHFFIPYDWFAGTRDILCAVAQRDVLFVRNDQLAIVKGGLDYVDTVYPDNEEVYKGR</sequence>
<dbReference type="InterPro" id="IPR011047">
    <property type="entry name" value="Quinoprotein_ADH-like_sf"/>
</dbReference>
<dbReference type="EMBL" id="JAPUFD010000023">
    <property type="protein sequence ID" value="MDI1493191.1"/>
    <property type="molecule type" value="Genomic_DNA"/>
</dbReference>
<dbReference type="PANTHER" id="PTHR10039">
    <property type="entry name" value="AMELOGENIN"/>
    <property type="match status" value="1"/>
</dbReference>
<dbReference type="PANTHER" id="PTHR10039:SF16">
    <property type="entry name" value="GPI INOSITOL-DEACYLASE"/>
    <property type="match status" value="1"/>
</dbReference>
<feature type="domain" description="Nephrocystin 3-like N-terminal" evidence="3">
    <location>
        <begin position="3"/>
        <end position="84"/>
    </location>
</feature>
<comment type="caution">
    <text evidence="4">The sequence shown here is derived from an EMBL/GenBank/DDBJ whole genome shotgun (WGS) entry which is preliminary data.</text>
</comment>
<protein>
    <submittedName>
        <fullName evidence="4">Uncharacterized protein</fullName>
    </submittedName>
</protein>
<name>A0AA43QV52_9LECA</name>
<keyword evidence="1" id="KW-0677">Repeat</keyword>
<dbReference type="AlphaFoldDB" id="A0AA43QV52"/>
<evidence type="ECO:0000259" key="3">
    <source>
        <dbReference type="Pfam" id="PF24883"/>
    </source>
</evidence>
<evidence type="ECO:0000313" key="5">
    <source>
        <dbReference type="Proteomes" id="UP001161017"/>
    </source>
</evidence>
<dbReference type="InterPro" id="IPR001680">
    <property type="entry name" value="WD40_rpt"/>
</dbReference>
<reference evidence="4" key="1">
    <citation type="journal article" date="2023" name="Genome Biol. Evol.">
        <title>First Whole Genome Sequence and Flow Cytometry Genome Size Data for the Lichen-Forming Fungus Ramalina farinacea (Ascomycota).</title>
        <authorList>
            <person name="Llewellyn T."/>
            <person name="Mian S."/>
            <person name="Hill R."/>
            <person name="Leitch I.J."/>
            <person name="Gaya E."/>
        </authorList>
    </citation>
    <scope>NUCLEOTIDE SEQUENCE</scope>
    <source>
        <strain evidence="4">LIQ254RAFAR</strain>
    </source>
</reference>
<dbReference type="SUPFAM" id="SSF82171">
    <property type="entry name" value="DPP6 N-terminal domain-like"/>
    <property type="match status" value="1"/>
</dbReference>
<gene>
    <name evidence="4" type="ORF">OHK93_004979</name>
</gene>
<evidence type="ECO:0000313" key="4">
    <source>
        <dbReference type="EMBL" id="MDI1493191.1"/>
    </source>
</evidence>
<feature type="domain" description="GPI inositol-deacylase winged helix" evidence="2">
    <location>
        <begin position="187"/>
        <end position="277"/>
    </location>
</feature>